<evidence type="ECO:0000313" key="1">
    <source>
        <dbReference type="EMBL" id="RHZ68687.1"/>
    </source>
</evidence>
<name>A0A397I106_9GLOM</name>
<comment type="caution">
    <text evidence="1">The sequence shown here is derived from an EMBL/GenBank/DDBJ whole genome shotgun (WGS) entry which is preliminary data.</text>
</comment>
<evidence type="ECO:0000313" key="2">
    <source>
        <dbReference type="Proteomes" id="UP000266861"/>
    </source>
</evidence>
<proteinExistence type="predicted"/>
<accession>A0A397I106</accession>
<gene>
    <name evidence="1" type="ORF">Glove_294g137</name>
</gene>
<organism evidence="1 2">
    <name type="scientific">Diversispora epigaea</name>
    <dbReference type="NCBI Taxonomy" id="1348612"/>
    <lineage>
        <taxon>Eukaryota</taxon>
        <taxon>Fungi</taxon>
        <taxon>Fungi incertae sedis</taxon>
        <taxon>Mucoromycota</taxon>
        <taxon>Glomeromycotina</taxon>
        <taxon>Glomeromycetes</taxon>
        <taxon>Diversisporales</taxon>
        <taxon>Diversisporaceae</taxon>
        <taxon>Diversispora</taxon>
    </lineage>
</organism>
<reference evidence="1 2" key="1">
    <citation type="submission" date="2018-08" db="EMBL/GenBank/DDBJ databases">
        <title>Genome and evolution of the arbuscular mycorrhizal fungus Diversispora epigaea (formerly Glomus versiforme) and its bacterial endosymbionts.</title>
        <authorList>
            <person name="Sun X."/>
            <person name="Fei Z."/>
            <person name="Harrison M."/>
        </authorList>
    </citation>
    <scope>NUCLEOTIDE SEQUENCE [LARGE SCALE GENOMIC DNA]</scope>
    <source>
        <strain evidence="1 2">IT104</strain>
    </source>
</reference>
<keyword evidence="2" id="KW-1185">Reference proteome</keyword>
<dbReference type="Gene3D" id="2.170.15.10">
    <property type="entry name" value="Proaerolysin, chain A, domain 3"/>
    <property type="match status" value="1"/>
</dbReference>
<dbReference type="OrthoDB" id="10507037at2759"/>
<dbReference type="AlphaFoldDB" id="A0A397I106"/>
<sequence length="149" mass="17059">MDFEKEFNFKNSFEANKHIKTEKKESCTITKEVKVPPKSCIKAIDYVDYVENIEIPSEATAEITASSDHFKEDGTIKKAEVDKDAVKLFLKENNFQGKIIRSEVNSILAKVSGTFCGSYFLRTYRKLEDMIPKIPENTVSIEHLESTRI</sequence>
<protein>
    <submittedName>
        <fullName evidence="1">Uncharacterized protein</fullName>
    </submittedName>
</protein>
<dbReference type="EMBL" id="PQFF01000268">
    <property type="protein sequence ID" value="RHZ68687.1"/>
    <property type="molecule type" value="Genomic_DNA"/>
</dbReference>
<dbReference type="Proteomes" id="UP000266861">
    <property type="component" value="Unassembled WGS sequence"/>
</dbReference>